<accession>A0A0E9X7Z2</accession>
<sequence>MKFFFWNPFQSLFQFGLNAAEASPFKLTTMGRRGRLQSNSLPPVSLNILILVG</sequence>
<dbReference type="AlphaFoldDB" id="A0A0E9X7Z2"/>
<reference evidence="1" key="1">
    <citation type="submission" date="2014-11" db="EMBL/GenBank/DDBJ databases">
        <authorList>
            <person name="Amaro Gonzalez C."/>
        </authorList>
    </citation>
    <scope>NUCLEOTIDE SEQUENCE</scope>
</reference>
<reference evidence="1" key="2">
    <citation type="journal article" date="2015" name="Fish Shellfish Immunol.">
        <title>Early steps in the European eel (Anguilla anguilla)-Vibrio vulnificus interaction in the gills: Role of the RtxA13 toxin.</title>
        <authorList>
            <person name="Callol A."/>
            <person name="Pajuelo D."/>
            <person name="Ebbesson L."/>
            <person name="Teles M."/>
            <person name="MacKenzie S."/>
            <person name="Amaro C."/>
        </authorList>
    </citation>
    <scope>NUCLEOTIDE SEQUENCE</scope>
</reference>
<dbReference type="EMBL" id="GBXM01009991">
    <property type="protein sequence ID" value="JAH98586.1"/>
    <property type="molecule type" value="Transcribed_RNA"/>
</dbReference>
<proteinExistence type="predicted"/>
<evidence type="ECO:0000313" key="1">
    <source>
        <dbReference type="EMBL" id="JAH98586.1"/>
    </source>
</evidence>
<name>A0A0E9X7Z2_ANGAN</name>
<organism evidence="1">
    <name type="scientific">Anguilla anguilla</name>
    <name type="common">European freshwater eel</name>
    <name type="synonym">Muraena anguilla</name>
    <dbReference type="NCBI Taxonomy" id="7936"/>
    <lineage>
        <taxon>Eukaryota</taxon>
        <taxon>Metazoa</taxon>
        <taxon>Chordata</taxon>
        <taxon>Craniata</taxon>
        <taxon>Vertebrata</taxon>
        <taxon>Euteleostomi</taxon>
        <taxon>Actinopterygii</taxon>
        <taxon>Neopterygii</taxon>
        <taxon>Teleostei</taxon>
        <taxon>Anguilliformes</taxon>
        <taxon>Anguillidae</taxon>
        <taxon>Anguilla</taxon>
    </lineage>
</organism>
<protein>
    <submittedName>
        <fullName evidence="1">Uncharacterized protein</fullName>
    </submittedName>
</protein>